<dbReference type="InterPro" id="IPR043128">
    <property type="entry name" value="Rev_trsase/Diguanyl_cyclase"/>
</dbReference>
<proteinExistence type="predicted"/>
<evidence type="ECO:0000256" key="1">
    <source>
        <dbReference type="SAM" id="MobiDB-lite"/>
    </source>
</evidence>
<dbReference type="Pfam" id="PF00990">
    <property type="entry name" value="GGDEF"/>
    <property type="match status" value="1"/>
</dbReference>
<feature type="transmembrane region" description="Helical" evidence="2">
    <location>
        <begin position="197"/>
        <end position="218"/>
    </location>
</feature>
<feature type="transmembrane region" description="Helical" evidence="2">
    <location>
        <begin position="130"/>
        <end position="151"/>
    </location>
</feature>
<keyword evidence="4" id="KW-0808">Transferase</keyword>
<dbReference type="Proteomes" id="UP000681594">
    <property type="component" value="Unassembled WGS sequence"/>
</dbReference>
<dbReference type="Gene3D" id="3.30.70.270">
    <property type="match status" value="1"/>
</dbReference>
<dbReference type="Pfam" id="PF20973">
    <property type="entry name" value="VUPS"/>
    <property type="match status" value="1"/>
</dbReference>
<sequence>MSGVMLLLVQAVLYFGTMVALFRARGSLGIGVFVCALGVMHFLETYLAAVFFIELPFGLISPGSTVLFSGKLAMVLLLYIKEDAEAVRQPVYGLLIGNMLIVAMCVLLRFHDPVSLAGTRPDIGFIDQMGVLMVWGTLLLFLDSLVLVLLYERSAPWFGRNQTARIIFALAIVLSFDQFAFFAVLRLVAGVPLAALFGGWAAKMGAAIAFGLMLGAYLRHFEALGGAGERRRLADLFDLLTYRHRHANLLRQAAQDPVTGALAEAHLMALGGARHRRAQASGRPLGVVVLEVMPAPGSGAVRMRPLTEALALGLRADDLVFRRGPSGFALLLDGITPASAAHVAGRLREIVLERAEEQAPGRAAAGLRVHVGVAAGIGPREDFIEVLRQAEAGMRAQRHRDAGPRSGMVPSPA</sequence>
<organism evidence="4 5">
    <name type="scientific">Pararoseomonas baculiformis</name>
    <dbReference type="NCBI Taxonomy" id="2820812"/>
    <lineage>
        <taxon>Bacteria</taxon>
        <taxon>Pseudomonadati</taxon>
        <taxon>Pseudomonadota</taxon>
        <taxon>Alphaproteobacteria</taxon>
        <taxon>Acetobacterales</taxon>
        <taxon>Acetobacteraceae</taxon>
        <taxon>Pararoseomonas</taxon>
    </lineage>
</organism>
<feature type="region of interest" description="Disordered" evidence="1">
    <location>
        <begin position="394"/>
        <end position="413"/>
    </location>
</feature>
<feature type="transmembrane region" description="Helical" evidence="2">
    <location>
        <begin position="163"/>
        <end position="185"/>
    </location>
</feature>
<reference evidence="4 5" key="1">
    <citation type="submission" date="2021-03" db="EMBL/GenBank/DDBJ databases">
        <authorList>
            <person name="So Y."/>
        </authorList>
    </citation>
    <scope>NUCLEOTIDE SEQUENCE [LARGE SCALE GENOMIC DNA]</scope>
    <source>
        <strain evidence="4 5">SSH11</strain>
    </source>
</reference>
<feature type="transmembrane region" description="Helical" evidence="2">
    <location>
        <begin position="91"/>
        <end position="110"/>
    </location>
</feature>
<dbReference type="SUPFAM" id="SSF55073">
    <property type="entry name" value="Nucleotide cyclase"/>
    <property type="match status" value="1"/>
</dbReference>
<evidence type="ECO:0000256" key="2">
    <source>
        <dbReference type="SAM" id="Phobius"/>
    </source>
</evidence>
<name>A0ABS4AI16_9PROT</name>
<feature type="transmembrane region" description="Helical" evidence="2">
    <location>
        <begin position="59"/>
        <end position="79"/>
    </location>
</feature>
<accession>A0ABS4AI16</accession>
<comment type="caution">
    <text evidence="4">The sequence shown here is derived from an EMBL/GenBank/DDBJ whole genome shotgun (WGS) entry which is preliminary data.</text>
</comment>
<dbReference type="RefSeq" id="WP_209380435.1">
    <property type="nucleotide sequence ID" value="NZ_JAGIZB010000014.1"/>
</dbReference>
<dbReference type="EC" id="2.7.7.65" evidence="4"/>
<evidence type="ECO:0000259" key="3">
    <source>
        <dbReference type="PROSITE" id="PS50887"/>
    </source>
</evidence>
<feature type="transmembrane region" description="Helical" evidence="2">
    <location>
        <begin position="6"/>
        <end position="24"/>
    </location>
</feature>
<dbReference type="InterPro" id="IPR048533">
    <property type="entry name" value="VUPS"/>
</dbReference>
<keyword evidence="2" id="KW-0472">Membrane</keyword>
<keyword evidence="4" id="KW-0548">Nucleotidyltransferase</keyword>
<keyword evidence="2" id="KW-0812">Transmembrane</keyword>
<gene>
    <name evidence="4" type="ORF">J8J14_15445</name>
</gene>
<keyword evidence="5" id="KW-1185">Reference proteome</keyword>
<dbReference type="InterPro" id="IPR029787">
    <property type="entry name" value="Nucleotide_cyclase"/>
</dbReference>
<dbReference type="EMBL" id="JAGIZB010000014">
    <property type="protein sequence ID" value="MBP0446168.1"/>
    <property type="molecule type" value="Genomic_DNA"/>
</dbReference>
<keyword evidence="2" id="KW-1133">Transmembrane helix</keyword>
<dbReference type="InterPro" id="IPR000160">
    <property type="entry name" value="GGDEF_dom"/>
</dbReference>
<dbReference type="SMART" id="SM00267">
    <property type="entry name" value="GGDEF"/>
    <property type="match status" value="1"/>
</dbReference>
<feature type="domain" description="GGDEF" evidence="3">
    <location>
        <begin position="283"/>
        <end position="412"/>
    </location>
</feature>
<protein>
    <submittedName>
        <fullName evidence="4">Diguanylate cyclase</fullName>
        <ecNumber evidence="4">2.7.7.65</ecNumber>
    </submittedName>
</protein>
<evidence type="ECO:0000313" key="5">
    <source>
        <dbReference type="Proteomes" id="UP000681594"/>
    </source>
</evidence>
<evidence type="ECO:0000313" key="4">
    <source>
        <dbReference type="EMBL" id="MBP0446168.1"/>
    </source>
</evidence>
<feature type="transmembrane region" description="Helical" evidence="2">
    <location>
        <begin position="31"/>
        <end position="53"/>
    </location>
</feature>
<dbReference type="PROSITE" id="PS50887">
    <property type="entry name" value="GGDEF"/>
    <property type="match status" value="1"/>
</dbReference>
<dbReference type="GO" id="GO:0052621">
    <property type="term" value="F:diguanylate cyclase activity"/>
    <property type="evidence" value="ECO:0007669"/>
    <property type="project" value="UniProtKB-EC"/>
</dbReference>